<dbReference type="SUPFAM" id="SSF53448">
    <property type="entry name" value="Nucleotide-diphospho-sugar transferases"/>
    <property type="match status" value="1"/>
</dbReference>
<evidence type="ECO:0008006" key="7">
    <source>
        <dbReference type="Google" id="ProtNLM"/>
    </source>
</evidence>
<dbReference type="GO" id="GO:0016757">
    <property type="term" value="F:glycosyltransferase activity"/>
    <property type="evidence" value="ECO:0007669"/>
    <property type="project" value="UniProtKB-KW"/>
</dbReference>
<evidence type="ECO:0000256" key="2">
    <source>
        <dbReference type="ARBA" id="ARBA00022676"/>
    </source>
</evidence>
<protein>
    <recommendedName>
        <fullName evidence="7">Poly-beta-1,6-N-acetyl-D-glucosamine synthase</fullName>
    </recommendedName>
</protein>
<accession>A0A1E3L3Z3</accession>
<name>A0A1E3L3Z3_9BACL</name>
<dbReference type="Proteomes" id="UP000094578">
    <property type="component" value="Unassembled WGS sequence"/>
</dbReference>
<evidence type="ECO:0000313" key="5">
    <source>
        <dbReference type="EMBL" id="ODP28363.1"/>
    </source>
</evidence>
<sequence>MSGMWAELGMVVYHIVAVITILYVAFSTGAYLLMYFAAAKDLRKDKDVSGLQYSKALENELAPLSILVPAYNEGGNIVSSARSLLSINYKQFEVIVINDGSKDDTAQRMIDEFDMSPISNRVPFSALGKSTAPIRHIYRSLQHPNLVLVDKENGGKADALNAGINVSRYPYFASLDGDTVLDTDAFIKVMKPIMEAKPDEEIVATGGSVGIANGSIVDTGYLSSDNVMLSRNPYVIMQVIEYLRGFLMGRIGLSSFNMLILVSGAFGVFKKSWVIEVGGYETETIGEDMELIVRLHRLLRKKKSKGRIIYIPEPVCWTEAPESRKILRRQRIRWQRGLFESLWRNKDMLFNPRYGRIGFAAMPLFMFVELLGPVVELIGLIMIVLGLVLKAGAGWEISASLTLMMILYGSLLSTGAVLFEEWRFHHYNRMSDVFRLVLHALSESFWYRPMLTVWRVIGLAQAIRGKKAQWGEMTRVNVIGGSSDTIKIRPESPLIQPKK</sequence>
<comment type="caution">
    <text evidence="5">The sequence shown here is derived from an EMBL/GenBank/DDBJ whole genome shotgun (WGS) entry which is preliminary data.</text>
</comment>
<dbReference type="EMBL" id="MDER01000039">
    <property type="protein sequence ID" value="ODP28363.1"/>
    <property type="molecule type" value="Genomic_DNA"/>
</dbReference>
<dbReference type="PATRIC" id="fig|1886670.3.peg.2393"/>
<keyword evidence="4" id="KW-0812">Transmembrane</keyword>
<dbReference type="CDD" id="cd06423">
    <property type="entry name" value="CESA_like"/>
    <property type="match status" value="1"/>
</dbReference>
<evidence type="ECO:0000256" key="4">
    <source>
        <dbReference type="SAM" id="Phobius"/>
    </source>
</evidence>
<dbReference type="AlphaFoldDB" id="A0A1E3L3Z3"/>
<evidence type="ECO:0000256" key="3">
    <source>
        <dbReference type="ARBA" id="ARBA00022679"/>
    </source>
</evidence>
<gene>
    <name evidence="5" type="ORF">PTI45_02353</name>
</gene>
<keyword evidence="4" id="KW-1133">Transmembrane helix</keyword>
<dbReference type="RefSeq" id="WP_069327764.1">
    <property type="nucleotide sequence ID" value="NZ_MDER01000039.1"/>
</dbReference>
<organism evidence="5 6">
    <name type="scientific">Paenibacillus nuruki</name>
    <dbReference type="NCBI Taxonomy" id="1886670"/>
    <lineage>
        <taxon>Bacteria</taxon>
        <taxon>Bacillati</taxon>
        <taxon>Bacillota</taxon>
        <taxon>Bacilli</taxon>
        <taxon>Bacillales</taxon>
        <taxon>Paenibacillaceae</taxon>
        <taxon>Paenibacillus</taxon>
    </lineage>
</organism>
<dbReference type="Gene3D" id="3.90.550.10">
    <property type="entry name" value="Spore Coat Polysaccharide Biosynthesis Protein SpsA, Chain A"/>
    <property type="match status" value="1"/>
</dbReference>
<comment type="similarity">
    <text evidence="1">Belongs to the glycosyltransferase 2 family.</text>
</comment>
<keyword evidence="6" id="KW-1185">Reference proteome</keyword>
<dbReference type="PANTHER" id="PTHR43630:SF1">
    <property type="entry name" value="POLY-BETA-1,6-N-ACETYL-D-GLUCOSAMINE SYNTHASE"/>
    <property type="match status" value="1"/>
</dbReference>
<feature type="transmembrane region" description="Helical" evidence="4">
    <location>
        <begin position="357"/>
        <end position="389"/>
    </location>
</feature>
<feature type="transmembrane region" description="Helical" evidence="4">
    <location>
        <begin position="401"/>
        <end position="419"/>
    </location>
</feature>
<reference evidence="5 6" key="1">
    <citation type="submission" date="2016-08" db="EMBL/GenBank/DDBJ databases">
        <title>Genome sequencing of Paenibacillus sp. TI45-13ar, isolated from Korean traditional nuruk.</title>
        <authorList>
            <person name="Kim S.-J."/>
        </authorList>
    </citation>
    <scope>NUCLEOTIDE SEQUENCE [LARGE SCALE GENOMIC DNA]</scope>
    <source>
        <strain evidence="5 6">TI45-13ar</strain>
    </source>
</reference>
<dbReference type="PANTHER" id="PTHR43630">
    <property type="entry name" value="POLY-BETA-1,6-N-ACETYL-D-GLUCOSAMINE SYNTHASE"/>
    <property type="match status" value="1"/>
</dbReference>
<evidence type="ECO:0000313" key="6">
    <source>
        <dbReference type="Proteomes" id="UP000094578"/>
    </source>
</evidence>
<dbReference type="STRING" id="1886670.PTI45_02353"/>
<keyword evidence="3" id="KW-0808">Transferase</keyword>
<dbReference type="Pfam" id="PF13641">
    <property type="entry name" value="Glyco_tranf_2_3"/>
    <property type="match status" value="1"/>
</dbReference>
<evidence type="ECO:0000256" key="1">
    <source>
        <dbReference type="ARBA" id="ARBA00006739"/>
    </source>
</evidence>
<feature type="transmembrane region" description="Helical" evidence="4">
    <location>
        <begin position="12"/>
        <end position="36"/>
    </location>
</feature>
<proteinExistence type="inferred from homology"/>
<dbReference type="InterPro" id="IPR029044">
    <property type="entry name" value="Nucleotide-diphossugar_trans"/>
</dbReference>
<keyword evidence="4" id="KW-0472">Membrane</keyword>
<keyword evidence="2" id="KW-0328">Glycosyltransferase</keyword>